<evidence type="ECO:0000259" key="2">
    <source>
        <dbReference type="Pfam" id="PF02517"/>
    </source>
</evidence>
<evidence type="ECO:0000256" key="1">
    <source>
        <dbReference type="SAM" id="Phobius"/>
    </source>
</evidence>
<dbReference type="AlphaFoldDB" id="A0A383RCH8"/>
<evidence type="ECO:0000313" key="3">
    <source>
        <dbReference type="EMBL" id="SYX84708.1"/>
    </source>
</evidence>
<feature type="domain" description="CAAX prenyl protease 2/Lysostaphin resistance protein A-like" evidence="2">
    <location>
        <begin position="128"/>
        <end position="212"/>
    </location>
</feature>
<dbReference type="GO" id="GO:0080120">
    <property type="term" value="P:CAAX-box protein maturation"/>
    <property type="evidence" value="ECO:0007669"/>
    <property type="project" value="UniProtKB-ARBA"/>
</dbReference>
<feature type="transmembrane region" description="Helical" evidence="1">
    <location>
        <begin position="130"/>
        <end position="148"/>
    </location>
</feature>
<gene>
    <name evidence="3" type="ORF">PBLR_13130</name>
</gene>
<dbReference type="Pfam" id="PF02517">
    <property type="entry name" value="Rce1-like"/>
    <property type="match status" value="1"/>
</dbReference>
<feature type="transmembrane region" description="Helical" evidence="1">
    <location>
        <begin position="199"/>
        <end position="217"/>
    </location>
</feature>
<proteinExistence type="predicted"/>
<feature type="transmembrane region" description="Helical" evidence="1">
    <location>
        <begin position="48"/>
        <end position="70"/>
    </location>
</feature>
<dbReference type="PANTHER" id="PTHR36435:SF1">
    <property type="entry name" value="CAAX AMINO TERMINAL PROTEASE FAMILY PROTEIN"/>
    <property type="match status" value="1"/>
</dbReference>
<dbReference type="GO" id="GO:0004175">
    <property type="term" value="F:endopeptidase activity"/>
    <property type="evidence" value="ECO:0007669"/>
    <property type="project" value="UniProtKB-ARBA"/>
</dbReference>
<reference evidence="4" key="1">
    <citation type="submission" date="2018-08" db="EMBL/GenBank/DDBJ databases">
        <authorList>
            <person name="Chevrot R."/>
        </authorList>
    </citation>
    <scope>NUCLEOTIDE SEQUENCE [LARGE SCALE GENOMIC DNA]</scope>
</reference>
<organism evidence="3 4">
    <name type="scientific">Paenibacillus alvei</name>
    <name type="common">Bacillus alvei</name>
    <dbReference type="NCBI Taxonomy" id="44250"/>
    <lineage>
        <taxon>Bacteria</taxon>
        <taxon>Bacillati</taxon>
        <taxon>Bacillota</taxon>
        <taxon>Bacilli</taxon>
        <taxon>Bacillales</taxon>
        <taxon>Paenibacillaceae</taxon>
        <taxon>Paenibacillus</taxon>
    </lineage>
</organism>
<keyword evidence="1" id="KW-1133">Transmembrane helix</keyword>
<dbReference type="InterPro" id="IPR052710">
    <property type="entry name" value="CAAX_protease"/>
</dbReference>
<dbReference type="PANTHER" id="PTHR36435">
    <property type="entry name" value="SLR1288 PROTEIN"/>
    <property type="match status" value="1"/>
</dbReference>
<protein>
    <submittedName>
        <fullName evidence="3">Abortive infection protein</fullName>
    </submittedName>
</protein>
<feature type="transmembrane region" description="Helical" evidence="1">
    <location>
        <begin position="154"/>
        <end position="170"/>
    </location>
</feature>
<dbReference type="InterPro" id="IPR003675">
    <property type="entry name" value="Rce1/LyrA-like_dom"/>
</dbReference>
<sequence>MNHLQSDMMHLLREIIWIANSLGRDVMKQKWKDFKSRQVDIQQLDDKVLLLNLYVTQGITLILGLVWIWLQGRNPFLLLTIQTSNLSWLWLGAGLAALVIVVDIAVSRFVPDDMTDDGGVNEKLFRNRPVWHILAISFIVGVCEEMLFRGAIQHAFGAYWTSIIFAAIHVRYLRHWLPTGMVFLISFALGTIYEWTGTLWAPILAHFIIDLIMGLIIRFRREV</sequence>
<name>A0A383RCH8_PAEAL</name>
<dbReference type="Proteomes" id="UP000304148">
    <property type="component" value="Chromosome"/>
</dbReference>
<keyword evidence="1" id="KW-0812">Transmembrane</keyword>
<keyword evidence="1" id="KW-0472">Membrane</keyword>
<dbReference type="EMBL" id="LS992241">
    <property type="protein sequence ID" value="SYX84708.1"/>
    <property type="molecule type" value="Genomic_DNA"/>
</dbReference>
<feature type="transmembrane region" description="Helical" evidence="1">
    <location>
        <begin position="177"/>
        <end position="193"/>
    </location>
</feature>
<accession>A0A383RCH8</accession>
<evidence type="ECO:0000313" key="4">
    <source>
        <dbReference type="Proteomes" id="UP000304148"/>
    </source>
</evidence>
<feature type="transmembrane region" description="Helical" evidence="1">
    <location>
        <begin position="90"/>
        <end position="110"/>
    </location>
</feature>